<dbReference type="SUPFAM" id="SSF47473">
    <property type="entry name" value="EF-hand"/>
    <property type="match status" value="2"/>
</dbReference>
<feature type="chain" id="PRO_5043714236" evidence="10">
    <location>
        <begin position="20"/>
        <end position="446"/>
    </location>
</feature>
<feature type="region of interest" description="Disordered" evidence="9">
    <location>
        <begin position="203"/>
        <end position="259"/>
    </location>
</feature>
<dbReference type="AlphaFoldDB" id="A0A7R8H1B8"/>
<evidence type="ECO:0000313" key="11">
    <source>
        <dbReference type="EMBL" id="CAF2791630.1"/>
    </source>
</evidence>
<feature type="disulfide bond" evidence="8">
    <location>
        <begin position="97"/>
        <end position="117"/>
    </location>
</feature>
<dbReference type="PROSITE" id="PS00484">
    <property type="entry name" value="THYROGLOBULIN_1_1"/>
    <property type="match status" value="1"/>
</dbReference>
<gene>
    <name evidence="11" type="ORF">LSAA_2395</name>
</gene>
<feature type="region of interest" description="Disordered" evidence="9">
    <location>
        <begin position="112"/>
        <end position="136"/>
    </location>
</feature>
<dbReference type="Proteomes" id="UP000675881">
    <property type="component" value="Chromosome 10"/>
</dbReference>
<dbReference type="FunFam" id="4.10.800.10:FF:000004">
    <property type="entry name" value="SPARC-related modular calcium-binding protein 1"/>
    <property type="match status" value="1"/>
</dbReference>
<sequence length="446" mass="51118">MRILLLFVLLLLSPPIVTPSGLNCIRTQLDKASCRNRDLRVGYRGECFSVKERCFEERRSAMKTSNESGIAIFIPKCHPNGNYVNVQCHYGTGYCWCVNEVGKPVPGSSVRYKKPKCNKKKAPRKRTRRGKKGTRKKTCKTNLFSKELKSMSRNKQCAVTFWRYCDMNNDKKMTPTEWNTCLGVDVNVSFRLFLSLNAKEDPLKQRQDSVKAKEKPSFVKSPSILNSGRQTMDTSRGDNSNQKAKGCRQGRSKTSSLGSEDAFVPECTSNGKYQRVQCFTSTGYCWCADEEKQEHQYQNHPLILFRRGELGRNVLSHKRRSFKKNLIQIFKILYSRSHQAHNEHAANLNKKIVQWQFNAMDRNRDGLLSKKELKSLRVKIKKDHRLKRCGKRLPIHCDIDQSNSISLSEWEICIGVEEESSQSSSIGSIGGKRRGVNPLKKYLKAD</sequence>
<evidence type="ECO:0000256" key="10">
    <source>
        <dbReference type="SAM" id="SignalP"/>
    </source>
</evidence>
<keyword evidence="12" id="KW-1185">Reference proteome</keyword>
<organism evidence="11 12">
    <name type="scientific">Lepeophtheirus salmonis</name>
    <name type="common">Salmon louse</name>
    <name type="synonym">Caligus salmonis</name>
    <dbReference type="NCBI Taxonomy" id="72036"/>
    <lineage>
        <taxon>Eukaryota</taxon>
        <taxon>Metazoa</taxon>
        <taxon>Ecdysozoa</taxon>
        <taxon>Arthropoda</taxon>
        <taxon>Crustacea</taxon>
        <taxon>Multicrustacea</taxon>
        <taxon>Hexanauplia</taxon>
        <taxon>Copepoda</taxon>
        <taxon>Siphonostomatoida</taxon>
        <taxon>Caligidae</taxon>
        <taxon>Lepeophtheirus</taxon>
    </lineage>
</organism>
<dbReference type="InterPro" id="IPR011992">
    <property type="entry name" value="EF-hand-dom_pair"/>
</dbReference>
<comment type="subcellular location">
    <subcellularLocation>
        <location evidence="1">Secreted</location>
    </subcellularLocation>
</comment>
<feature type="signal peptide" evidence="10">
    <location>
        <begin position="1"/>
        <end position="19"/>
    </location>
</feature>
<dbReference type="InterPro" id="IPR000716">
    <property type="entry name" value="Thyroglobulin_1"/>
</dbReference>
<dbReference type="InterPro" id="IPR002048">
    <property type="entry name" value="EF_hand_dom"/>
</dbReference>
<evidence type="ECO:0000256" key="8">
    <source>
        <dbReference type="PROSITE-ProRule" id="PRU00500"/>
    </source>
</evidence>
<evidence type="ECO:0000256" key="2">
    <source>
        <dbReference type="ARBA" id="ARBA00022525"/>
    </source>
</evidence>
<dbReference type="Pfam" id="PF00086">
    <property type="entry name" value="Thyroglobulin_1"/>
    <property type="match status" value="2"/>
</dbReference>
<evidence type="ECO:0000256" key="3">
    <source>
        <dbReference type="ARBA" id="ARBA00022729"/>
    </source>
</evidence>
<feature type="disulfide bond" evidence="8">
    <location>
        <begin position="88"/>
        <end position="95"/>
    </location>
</feature>
<evidence type="ECO:0000256" key="9">
    <source>
        <dbReference type="SAM" id="MobiDB-lite"/>
    </source>
</evidence>
<dbReference type="PROSITE" id="PS51162">
    <property type="entry name" value="THYROGLOBULIN_1_2"/>
    <property type="match status" value="2"/>
</dbReference>
<proteinExistence type="predicted"/>
<protein>
    <submittedName>
        <fullName evidence="11">(salmon louse) hypothetical protein</fullName>
    </submittedName>
</protein>
<evidence type="ECO:0000256" key="7">
    <source>
        <dbReference type="ARBA" id="ARBA00023180"/>
    </source>
</evidence>
<reference evidence="11" key="1">
    <citation type="submission" date="2021-02" db="EMBL/GenBank/DDBJ databases">
        <authorList>
            <person name="Bekaert M."/>
        </authorList>
    </citation>
    <scope>NUCLEOTIDE SEQUENCE</scope>
    <source>
        <strain evidence="11">IoA-00</strain>
    </source>
</reference>
<dbReference type="InterPro" id="IPR036857">
    <property type="entry name" value="Thyroglobulin_1_sf"/>
</dbReference>
<keyword evidence="7" id="KW-0325">Glycoprotein</keyword>
<evidence type="ECO:0000256" key="1">
    <source>
        <dbReference type="ARBA" id="ARBA00004613"/>
    </source>
</evidence>
<feature type="compositionally biased region" description="Polar residues" evidence="9">
    <location>
        <begin position="223"/>
        <end position="243"/>
    </location>
</feature>
<evidence type="ECO:0000256" key="5">
    <source>
        <dbReference type="ARBA" id="ARBA00022837"/>
    </source>
</evidence>
<keyword evidence="3 10" id="KW-0732">Signal</keyword>
<evidence type="ECO:0000313" key="12">
    <source>
        <dbReference type="Proteomes" id="UP000675881"/>
    </source>
</evidence>
<dbReference type="CDD" id="cd00191">
    <property type="entry name" value="TY"/>
    <property type="match status" value="2"/>
</dbReference>
<dbReference type="InterPro" id="IPR019577">
    <property type="entry name" value="SPARC/Testican_Ca-bd-dom"/>
</dbReference>
<dbReference type="GO" id="GO:0005615">
    <property type="term" value="C:extracellular space"/>
    <property type="evidence" value="ECO:0007669"/>
    <property type="project" value="TreeGrafter"/>
</dbReference>
<dbReference type="PROSITE" id="PS50222">
    <property type="entry name" value="EF_HAND_2"/>
    <property type="match status" value="1"/>
</dbReference>
<name>A0A7R8H1B8_LEPSM</name>
<dbReference type="Gene3D" id="4.10.800.10">
    <property type="entry name" value="Thyroglobulin type-1"/>
    <property type="match status" value="2"/>
</dbReference>
<dbReference type="OrthoDB" id="5986054at2759"/>
<keyword evidence="2" id="KW-0964">Secreted</keyword>
<feature type="compositionally biased region" description="Basic and acidic residues" evidence="9">
    <location>
        <begin position="203"/>
        <end position="217"/>
    </location>
</feature>
<dbReference type="EMBL" id="HG994589">
    <property type="protein sequence ID" value="CAF2791630.1"/>
    <property type="molecule type" value="Genomic_DNA"/>
</dbReference>
<evidence type="ECO:0000256" key="4">
    <source>
        <dbReference type="ARBA" id="ARBA00022737"/>
    </source>
</evidence>
<dbReference type="Pfam" id="PF10591">
    <property type="entry name" value="SPARC_Ca_bdg"/>
    <property type="match status" value="1"/>
</dbReference>
<keyword evidence="6 8" id="KW-1015">Disulfide bond</keyword>
<keyword evidence="5" id="KW-0106">Calcium</keyword>
<dbReference type="Gene3D" id="1.10.238.10">
    <property type="entry name" value="EF-hand"/>
    <property type="match status" value="2"/>
</dbReference>
<comment type="caution">
    <text evidence="8">Lacks conserved residue(s) required for the propagation of feature annotation.</text>
</comment>
<feature type="disulfide bond" evidence="8">
    <location>
        <begin position="278"/>
        <end position="285"/>
    </location>
</feature>
<dbReference type="PROSITE" id="PS00018">
    <property type="entry name" value="EF_HAND_1"/>
    <property type="match status" value="3"/>
</dbReference>
<keyword evidence="4" id="KW-0677">Repeat</keyword>
<dbReference type="SUPFAM" id="SSF57610">
    <property type="entry name" value="Thyroglobulin type-1 domain"/>
    <property type="match status" value="2"/>
</dbReference>
<dbReference type="PANTHER" id="PTHR12352">
    <property type="entry name" value="SECRETED MODULAR CALCIUM-BINDING PROTEIN"/>
    <property type="match status" value="1"/>
</dbReference>
<dbReference type="GO" id="GO:0005509">
    <property type="term" value="F:calcium ion binding"/>
    <property type="evidence" value="ECO:0007669"/>
    <property type="project" value="InterPro"/>
</dbReference>
<dbReference type="InterPro" id="IPR051950">
    <property type="entry name" value="Dev_reg/Prot_inhib"/>
</dbReference>
<accession>A0A7R8H1B8</accession>
<evidence type="ECO:0000256" key="6">
    <source>
        <dbReference type="ARBA" id="ARBA00023157"/>
    </source>
</evidence>
<dbReference type="InterPro" id="IPR018247">
    <property type="entry name" value="EF_Hand_1_Ca_BS"/>
</dbReference>
<dbReference type="PANTHER" id="PTHR12352:SF3">
    <property type="entry name" value="NIDOGEN-2"/>
    <property type="match status" value="1"/>
</dbReference>
<dbReference type="SMART" id="SM00211">
    <property type="entry name" value="TY"/>
    <property type="match status" value="2"/>
</dbReference>